<protein>
    <submittedName>
        <fullName evidence="2">DUF4142 domain-containing protein</fullName>
    </submittedName>
</protein>
<gene>
    <name evidence="2" type="ORF">EZE20_00585</name>
</gene>
<dbReference type="AlphaFoldDB" id="A0A4R4KR39"/>
<comment type="caution">
    <text evidence="2">The sequence shown here is derived from an EMBL/GenBank/DDBJ whole genome shotgun (WGS) entry which is preliminary data.</text>
</comment>
<dbReference type="EMBL" id="SMJU01000001">
    <property type="protein sequence ID" value="TDB68871.1"/>
    <property type="molecule type" value="Genomic_DNA"/>
</dbReference>
<dbReference type="InterPro" id="IPR012347">
    <property type="entry name" value="Ferritin-like"/>
</dbReference>
<dbReference type="Proteomes" id="UP000295706">
    <property type="component" value="Unassembled WGS sequence"/>
</dbReference>
<dbReference type="RefSeq" id="WP_132113403.1">
    <property type="nucleotide sequence ID" value="NZ_SMJU01000001.1"/>
</dbReference>
<accession>A0A4R4KR39</accession>
<dbReference type="PROSITE" id="PS51257">
    <property type="entry name" value="PROKAR_LIPOPROTEIN"/>
    <property type="match status" value="1"/>
</dbReference>
<dbReference type="InterPro" id="IPR025419">
    <property type="entry name" value="DUF4142"/>
</dbReference>
<dbReference type="Pfam" id="PF13628">
    <property type="entry name" value="DUF4142"/>
    <property type="match status" value="1"/>
</dbReference>
<dbReference type="OrthoDB" id="883203at2"/>
<sequence length="178" mass="19617">MKKLKWNLLLLAGMFVAVSCKDDDNDDMMVSEVDREFAMAAAETNLMGVRTGQLVATNAESQDVKDYGVSMSEYYNMATTDLGTLAQQSAITLPTTLGTMNQEAYTQLSGLQGARFDSAYIDWAVRSNQQSIATLKSHRDSTTSAAFRSWVDARINTLEENHETAMSIQESMMVNTGN</sequence>
<proteinExistence type="predicted"/>
<evidence type="ECO:0000259" key="1">
    <source>
        <dbReference type="Pfam" id="PF13628"/>
    </source>
</evidence>
<evidence type="ECO:0000313" key="2">
    <source>
        <dbReference type="EMBL" id="TDB68871.1"/>
    </source>
</evidence>
<name>A0A4R4KR39_9BACT</name>
<reference evidence="2 3" key="1">
    <citation type="submission" date="2019-02" db="EMBL/GenBank/DDBJ databases">
        <title>Arundinibacter roseus gen. nov., sp. nov., a new member of the family Cytophagaceae.</title>
        <authorList>
            <person name="Szuroczki S."/>
            <person name="Khayer B."/>
            <person name="Sproer C."/>
            <person name="Toumi M."/>
            <person name="Szabo A."/>
            <person name="Felfoldi T."/>
            <person name="Schumann P."/>
            <person name="Toth E."/>
        </authorList>
    </citation>
    <scope>NUCLEOTIDE SEQUENCE [LARGE SCALE GENOMIC DNA]</scope>
    <source>
        <strain evidence="2 3">DMA-k-7a</strain>
    </source>
</reference>
<evidence type="ECO:0000313" key="3">
    <source>
        <dbReference type="Proteomes" id="UP000295706"/>
    </source>
</evidence>
<dbReference type="PANTHER" id="PTHR38593:SF1">
    <property type="entry name" value="BLR2558 PROTEIN"/>
    <property type="match status" value="1"/>
</dbReference>
<keyword evidence="3" id="KW-1185">Reference proteome</keyword>
<organism evidence="2 3">
    <name type="scientific">Arundinibacter roseus</name>
    <dbReference type="NCBI Taxonomy" id="2070510"/>
    <lineage>
        <taxon>Bacteria</taxon>
        <taxon>Pseudomonadati</taxon>
        <taxon>Bacteroidota</taxon>
        <taxon>Cytophagia</taxon>
        <taxon>Cytophagales</taxon>
        <taxon>Spirosomataceae</taxon>
        <taxon>Arundinibacter</taxon>
    </lineage>
</organism>
<dbReference type="Gene3D" id="1.20.1260.10">
    <property type="match status" value="1"/>
</dbReference>
<dbReference type="PANTHER" id="PTHR38593">
    <property type="entry name" value="BLR2558 PROTEIN"/>
    <property type="match status" value="1"/>
</dbReference>
<feature type="domain" description="DUF4142" evidence="1">
    <location>
        <begin position="34"/>
        <end position="167"/>
    </location>
</feature>